<dbReference type="Proteomes" id="UP000261087">
    <property type="component" value="Unassembled WGS sequence"/>
</dbReference>
<dbReference type="SUPFAM" id="SSF52113">
    <property type="entry name" value="BRCT domain"/>
    <property type="match status" value="1"/>
</dbReference>
<dbReference type="GO" id="GO:0005829">
    <property type="term" value="C:cytosol"/>
    <property type="evidence" value="ECO:0007669"/>
    <property type="project" value="TreeGrafter"/>
</dbReference>
<dbReference type="InterPro" id="IPR036397">
    <property type="entry name" value="RNaseH_sf"/>
</dbReference>
<dbReference type="Pfam" id="PF00929">
    <property type="entry name" value="RNase_T"/>
    <property type="match status" value="1"/>
</dbReference>
<dbReference type="Gene3D" id="3.40.50.10190">
    <property type="entry name" value="BRCT domain"/>
    <property type="match status" value="1"/>
</dbReference>
<dbReference type="SMART" id="SM00292">
    <property type="entry name" value="BRCT"/>
    <property type="match status" value="1"/>
</dbReference>
<dbReference type="NCBIfam" id="TIGR00573">
    <property type="entry name" value="dnaq"/>
    <property type="match status" value="1"/>
</dbReference>
<evidence type="ECO:0000313" key="4">
    <source>
        <dbReference type="Proteomes" id="UP000261087"/>
    </source>
</evidence>
<dbReference type="AlphaFoldDB" id="A0A3E5FSN1"/>
<dbReference type="Gene3D" id="3.30.420.10">
    <property type="entry name" value="Ribonuclease H-like superfamily/Ribonuclease H"/>
    <property type="match status" value="1"/>
</dbReference>
<keyword evidence="1" id="KW-0378">Hydrolase</keyword>
<dbReference type="InterPro" id="IPR012337">
    <property type="entry name" value="RNaseH-like_sf"/>
</dbReference>
<dbReference type="PANTHER" id="PTHR30231:SF41">
    <property type="entry name" value="DNA POLYMERASE III SUBUNIT EPSILON"/>
    <property type="match status" value="1"/>
</dbReference>
<dbReference type="GO" id="GO:0003887">
    <property type="term" value="F:DNA-directed DNA polymerase activity"/>
    <property type="evidence" value="ECO:0007669"/>
    <property type="project" value="InterPro"/>
</dbReference>
<dbReference type="PANTHER" id="PTHR30231">
    <property type="entry name" value="DNA POLYMERASE III SUBUNIT EPSILON"/>
    <property type="match status" value="1"/>
</dbReference>
<evidence type="ECO:0000313" key="3">
    <source>
        <dbReference type="EMBL" id="RGO13030.1"/>
    </source>
</evidence>
<dbReference type="CDD" id="cd17748">
    <property type="entry name" value="BRCT_DNA_ligase_like"/>
    <property type="match status" value="1"/>
</dbReference>
<dbReference type="InterPro" id="IPR001357">
    <property type="entry name" value="BRCT_dom"/>
</dbReference>
<gene>
    <name evidence="3" type="ORF">DXB31_00945</name>
</gene>
<sequence length="418" mass="48259">MKNEIMEVTWRGNMSQYTRENKGNSLIEFLDNYVVVDIETTGFSPVANEIIEIGALKVVNNEVIDEFNVLIKIESKIPDNIVRLTGITDELLNDSGIDAREAIILFDKFVCDSVLVGHNVNFDVNFLYDYFERYIKKQLTNDFIDTQRIAKGLIKDTYNHQLKTLARKFDIQNTNAHRSLNDVYVTNELYKKLRHYSEHYTEIRMKEIAPLLIMDDLLMNKKISFKTKLKFLDNNVIEAVLTKLNSKPYFFLAKYADILVVNDNTYEKLQKPLDENDQYMRFFNGWMFNAQNRMKENNLIVISESDFCNKLGIPTTFKIDKELDEKNILYGKTCVFTGTLERMSRKQAETIVTSIGGIIGKGVTKKTNYLILGNNDYNAAVKNGKSSKHKKAEELQAKGSEIEIIPEDIFYELIGEGE</sequence>
<protein>
    <recommendedName>
        <fullName evidence="2">BRCT domain-containing protein</fullName>
    </recommendedName>
</protein>
<dbReference type="InterPro" id="IPR006054">
    <property type="entry name" value="DnaQ"/>
</dbReference>
<reference evidence="3 4" key="1">
    <citation type="submission" date="2018-08" db="EMBL/GenBank/DDBJ databases">
        <title>A genome reference for cultivated species of the human gut microbiota.</title>
        <authorList>
            <person name="Zou Y."/>
            <person name="Xue W."/>
            <person name="Luo G."/>
        </authorList>
    </citation>
    <scope>NUCLEOTIDE SEQUENCE [LARGE SCALE GENOMIC DNA]</scope>
    <source>
        <strain evidence="3 4">OM02-6</strain>
    </source>
</reference>
<dbReference type="PROSITE" id="PS50172">
    <property type="entry name" value="BRCT"/>
    <property type="match status" value="1"/>
</dbReference>
<feature type="domain" description="BRCT" evidence="2">
    <location>
        <begin position="324"/>
        <end position="418"/>
    </location>
</feature>
<dbReference type="EMBL" id="QSVF01000002">
    <property type="protein sequence ID" value="RGO13030.1"/>
    <property type="molecule type" value="Genomic_DNA"/>
</dbReference>
<dbReference type="SUPFAM" id="SSF53098">
    <property type="entry name" value="Ribonuclease H-like"/>
    <property type="match status" value="1"/>
</dbReference>
<comment type="caution">
    <text evidence="3">The sequence shown here is derived from an EMBL/GenBank/DDBJ whole genome shotgun (WGS) entry which is preliminary data.</text>
</comment>
<dbReference type="Pfam" id="PF00533">
    <property type="entry name" value="BRCT"/>
    <property type="match status" value="1"/>
</dbReference>
<dbReference type="GO" id="GO:0045004">
    <property type="term" value="P:DNA replication proofreading"/>
    <property type="evidence" value="ECO:0007669"/>
    <property type="project" value="TreeGrafter"/>
</dbReference>
<dbReference type="SMART" id="SM00479">
    <property type="entry name" value="EXOIII"/>
    <property type="match status" value="1"/>
</dbReference>
<keyword evidence="1" id="KW-0540">Nuclease</keyword>
<dbReference type="CDD" id="cd06127">
    <property type="entry name" value="DEDDh"/>
    <property type="match status" value="1"/>
</dbReference>
<keyword evidence="1" id="KW-0269">Exonuclease</keyword>
<dbReference type="GO" id="GO:0008408">
    <property type="term" value="F:3'-5' exonuclease activity"/>
    <property type="evidence" value="ECO:0007669"/>
    <property type="project" value="TreeGrafter"/>
</dbReference>
<accession>A0A3E5FSN1</accession>
<dbReference type="FunFam" id="3.30.420.10:FF:000045">
    <property type="entry name" value="3'-5' exonuclease DinG"/>
    <property type="match status" value="1"/>
</dbReference>
<dbReference type="GO" id="GO:0003677">
    <property type="term" value="F:DNA binding"/>
    <property type="evidence" value="ECO:0007669"/>
    <property type="project" value="InterPro"/>
</dbReference>
<name>A0A3E5FSN1_9FIRM</name>
<proteinExistence type="predicted"/>
<dbReference type="InterPro" id="IPR036420">
    <property type="entry name" value="BRCT_dom_sf"/>
</dbReference>
<evidence type="ECO:0000256" key="1">
    <source>
        <dbReference type="ARBA" id="ARBA00022839"/>
    </source>
</evidence>
<evidence type="ECO:0000259" key="2">
    <source>
        <dbReference type="PROSITE" id="PS50172"/>
    </source>
</evidence>
<dbReference type="InterPro" id="IPR013520">
    <property type="entry name" value="Ribonucl_H"/>
</dbReference>
<organism evidence="3 4">
    <name type="scientific">Thomasclavelia spiroformis</name>
    <dbReference type="NCBI Taxonomy" id="29348"/>
    <lineage>
        <taxon>Bacteria</taxon>
        <taxon>Bacillati</taxon>
        <taxon>Bacillota</taxon>
        <taxon>Erysipelotrichia</taxon>
        <taxon>Erysipelotrichales</taxon>
        <taxon>Coprobacillaceae</taxon>
        <taxon>Thomasclavelia</taxon>
    </lineage>
</organism>